<gene>
    <name evidence="3" type="ORF">QP027_00105</name>
</gene>
<evidence type="ECO:0000313" key="3">
    <source>
        <dbReference type="EMBL" id="WIM67846.1"/>
    </source>
</evidence>
<dbReference type="EMBL" id="CP126969">
    <property type="protein sequence ID" value="WIM67846.1"/>
    <property type="molecule type" value="Genomic_DNA"/>
</dbReference>
<comment type="similarity">
    <text evidence="1">Belongs to the YciI family.</text>
</comment>
<dbReference type="SUPFAM" id="SSF54909">
    <property type="entry name" value="Dimeric alpha+beta barrel"/>
    <property type="match status" value="1"/>
</dbReference>
<protein>
    <submittedName>
        <fullName evidence="3">YciI family protein</fullName>
    </submittedName>
</protein>
<proteinExistence type="inferred from homology"/>
<reference evidence="3 4" key="1">
    <citation type="submission" date="2023-05" db="EMBL/GenBank/DDBJ databases">
        <title>Corynebacterium suedekumii sp. nov. and Corynebacterium breve sp. nov. isolated from raw cow's milk.</title>
        <authorList>
            <person name="Baer M.K."/>
            <person name="Mehl L."/>
            <person name="Hellmuth R."/>
            <person name="Marke G."/>
            <person name="Lipski A."/>
        </authorList>
    </citation>
    <scope>NUCLEOTIDE SEQUENCE [LARGE SCALE GENOMIC DNA]</scope>
    <source>
        <strain evidence="3 4">R4</strain>
    </source>
</reference>
<feature type="domain" description="YCII-related" evidence="2">
    <location>
        <begin position="4"/>
        <end position="100"/>
    </location>
</feature>
<dbReference type="PANTHER" id="PTHR35174:SF3">
    <property type="entry name" value="BLL7171 PROTEIN"/>
    <property type="match status" value="1"/>
</dbReference>
<name>A0ABY8VDV7_9CORY</name>
<accession>A0ABY8VDV7</accession>
<dbReference type="PANTHER" id="PTHR35174">
    <property type="entry name" value="BLL7171 PROTEIN-RELATED"/>
    <property type="match status" value="1"/>
</dbReference>
<sequence length="115" mass="12143">MTHYLLAIYHDPGVQASQSAYSSEEDMQAAFARVNAFNDELKAEGNWVYACGLTAPEDAQQVTPTGELVAGPAVAGSKQLGGFWVIDAADMEAAVVVAKRGAKACGQPVEVRPMQ</sequence>
<dbReference type="InterPro" id="IPR011008">
    <property type="entry name" value="Dimeric_a/b-barrel"/>
</dbReference>
<dbReference type="Pfam" id="PF03795">
    <property type="entry name" value="YCII"/>
    <property type="match status" value="1"/>
</dbReference>
<organism evidence="3 4">
    <name type="scientific">Corynebacterium breve</name>
    <dbReference type="NCBI Taxonomy" id="3049799"/>
    <lineage>
        <taxon>Bacteria</taxon>
        <taxon>Bacillati</taxon>
        <taxon>Actinomycetota</taxon>
        <taxon>Actinomycetes</taxon>
        <taxon>Mycobacteriales</taxon>
        <taxon>Corynebacteriaceae</taxon>
        <taxon>Corynebacterium</taxon>
    </lineage>
</organism>
<dbReference type="Gene3D" id="3.30.70.1060">
    <property type="entry name" value="Dimeric alpha+beta barrel"/>
    <property type="match status" value="1"/>
</dbReference>
<dbReference type="Proteomes" id="UP001225598">
    <property type="component" value="Chromosome"/>
</dbReference>
<evidence type="ECO:0000259" key="2">
    <source>
        <dbReference type="Pfam" id="PF03795"/>
    </source>
</evidence>
<dbReference type="RefSeq" id="WP_284825170.1">
    <property type="nucleotide sequence ID" value="NZ_CP126969.1"/>
</dbReference>
<dbReference type="InterPro" id="IPR005545">
    <property type="entry name" value="YCII"/>
</dbReference>
<evidence type="ECO:0000256" key="1">
    <source>
        <dbReference type="ARBA" id="ARBA00007689"/>
    </source>
</evidence>
<evidence type="ECO:0000313" key="4">
    <source>
        <dbReference type="Proteomes" id="UP001225598"/>
    </source>
</evidence>
<keyword evidence="4" id="KW-1185">Reference proteome</keyword>